<dbReference type="InterPro" id="IPR011008">
    <property type="entry name" value="Dimeric_a/b-barrel"/>
</dbReference>
<evidence type="ECO:0000259" key="1">
    <source>
        <dbReference type="PROSITE" id="PS51725"/>
    </source>
</evidence>
<dbReference type="InterPro" id="IPR050744">
    <property type="entry name" value="AI-2_Isomerase_LsrG"/>
</dbReference>
<proteinExistence type="predicted"/>
<dbReference type="PANTHER" id="PTHR33336:SF3">
    <property type="entry name" value="ABM DOMAIN-CONTAINING PROTEIN"/>
    <property type="match status" value="1"/>
</dbReference>
<keyword evidence="3" id="KW-1185">Reference proteome</keyword>
<dbReference type="PANTHER" id="PTHR33336">
    <property type="entry name" value="QUINOL MONOOXYGENASE YGIN-RELATED"/>
    <property type="match status" value="1"/>
</dbReference>
<gene>
    <name evidence="2" type="ORF">GCM10009639_08360</name>
</gene>
<dbReference type="SUPFAM" id="SSF54909">
    <property type="entry name" value="Dimeric alpha+beta barrel"/>
    <property type="match status" value="1"/>
</dbReference>
<evidence type="ECO:0000313" key="2">
    <source>
        <dbReference type="EMBL" id="GAA1385563.1"/>
    </source>
</evidence>
<sequence>MTMVLAILRARPEQADALEAALREVAGATLREPGALAYTVGRQDGERFLVVERYADRAARDAHFAAPYVTGLLARFPQLLAGEPQVEFADELSTHAR</sequence>
<protein>
    <recommendedName>
        <fullName evidence="1">ABM domain-containing protein</fullName>
    </recommendedName>
</protein>
<comment type="caution">
    <text evidence="2">The sequence shown here is derived from an EMBL/GenBank/DDBJ whole genome shotgun (WGS) entry which is preliminary data.</text>
</comment>
<dbReference type="Proteomes" id="UP001499863">
    <property type="component" value="Unassembled WGS sequence"/>
</dbReference>
<evidence type="ECO:0000313" key="3">
    <source>
        <dbReference type="Proteomes" id="UP001499863"/>
    </source>
</evidence>
<dbReference type="InterPro" id="IPR007138">
    <property type="entry name" value="ABM_dom"/>
</dbReference>
<dbReference type="Pfam" id="PF03992">
    <property type="entry name" value="ABM"/>
    <property type="match status" value="1"/>
</dbReference>
<feature type="domain" description="ABM" evidence="1">
    <location>
        <begin position="2"/>
        <end position="88"/>
    </location>
</feature>
<dbReference type="Gene3D" id="3.30.70.100">
    <property type="match status" value="1"/>
</dbReference>
<dbReference type="RefSeq" id="WP_344325902.1">
    <property type="nucleotide sequence ID" value="NZ_BAAAKJ010000037.1"/>
</dbReference>
<accession>A0ABN1XMJ3</accession>
<dbReference type="PROSITE" id="PS51725">
    <property type="entry name" value="ABM"/>
    <property type="match status" value="1"/>
</dbReference>
<reference evidence="2 3" key="1">
    <citation type="journal article" date="2019" name="Int. J. Syst. Evol. Microbiol.">
        <title>The Global Catalogue of Microorganisms (GCM) 10K type strain sequencing project: providing services to taxonomists for standard genome sequencing and annotation.</title>
        <authorList>
            <consortium name="The Broad Institute Genomics Platform"/>
            <consortium name="The Broad Institute Genome Sequencing Center for Infectious Disease"/>
            <person name="Wu L."/>
            <person name="Ma J."/>
        </authorList>
    </citation>
    <scope>NUCLEOTIDE SEQUENCE [LARGE SCALE GENOMIC DNA]</scope>
    <source>
        <strain evidence="2 3">JCM 12393</strain>
    </source>
</reference>
<dbReference type="EMBL" id="BAAAKJ010000037">
    <property type="protein sequence ID" value="GAA1385563.1"/>
    <property type="molecule type" value="Genomic_DNA"/>
</dbReference>
<organism evidence="2 3">
    <name type="scientific">Kitasatospora putterlickiae</name>
    <dbReference type="NCBI Taxonomy" id="221725"/>
    <lineage>
        <taxon>Bacteria</taxon>
        <taxon>Bacillati</taxon>
        <taxon>Actinomycetota</taxon>
        <taxon>Actinomycetes</taxon>
        <taxon>Kitasatosporales</taxon>
        <taxon>Streptomycetaceae</taxon>
        <taxon>Kitasatospora</taxon>
    </lineage>
</organism>
<name>A0ABN1XMJ3_9ACTN</name>